<accession>A0A0C3GYC9</accession>
<dbReference type="InterPro" id="IPR005829">
    <property type="entry name" value="Sugar_transporter_CS"/>
</dbReference>
<evidence type="ECO:0000256" key="4">
    <source>
        <dbReference type="ARBA" id="ARBA00023136"/>
    </source>
</evidence>
<dbReference type="SUPFAM" id="SSF103473">
    <property type="entry name" value="MFS general substrate transporter"/>
    <property type="match status" value="1"/>
</dbReference>
<feature type="compositionally biased region" description="Gly residues" evidence="5">
    <location>
        <begin position="621"/>
        <end position="631"/>
    </location>
</feature>
<dbReference type="GO" id="GO:0016020">
    <property type="term" value="C:membrane"/>
    <property type="evidence" value="ECO:0007669"/>
    <property type="project" value="UniProtKB-SubCell"/>
</dbReference>
<feature type="transmembrane region" description="Helical" evidence="6">
    <location>
        <begin position="203"/>
        <end position="227"/>
    </location>
</feature>
<evidence type="ECO:0000256" key="1">
    <source>
        <dbReference type="ARBA" id="ARBA00004141"/>
    </source>
</evidence>
<dbReference type="EMBL" id="KN832885">
    <property type="protein sequence ID" value="KIM96189.1"/>
    <property type="molecule type" value="Genomic_DNA"/>
</dbReference>
<dbReference type="Pfam" id="PF00083">
    <property type="entry name" value="Sugar_tr"/>
    <property type="match status" value="2"/>
</dbReference>
<feature type="region of interest" description="Disordered" evidence="5">
    <location>
        <begin position="610"/>
        <end position="642"/>
    </location>
</feature>
<dbReference type="GO" id="GO:0022857">
    <property type="term" value="F:transmembrane transporter activity"/>
    <property type="evidence" value="ECO:0007669"/>
    <property type="project" value="InterPro"/>
</dbReference>
<keyword evidence="9" id="KW-1185">Reference proteome</keyword>
<dbReference type="Proteomes" id="UP000054321">
    <property type="component" value="Unassembled WGS sequence"/>
</dbReference>
<feature type="transmembrane region" description="Helical" evidence="6">
    <location>
        <begin position="106"/>
        <end position="124"/>
    </location>
</feature>
<evidence type="ECO:0000256" key="5">
    <source>
        <dbReference type="SAM" id="MobiDB-lite"/>
    </source>
</evidence>
<dbReference type="PROSITE" id="PS00217">
    <property type="entry name" value="SUGAR_TRANSPORT_2"/>
    <property type="match status" value="1"/>
</dbReference>
<dbReference type="PROSITE" id="PS50850">
    <property type="entry name" value="MFS"/>
    <property type="match status" value="1"/>
</dbReference>
<dbReference type="OrthoDB" id="433512at2759"/>
<feature type="transmembrane region" description="Helical" evidence="6">
    <location>
        <begin position="161"/>
        <end position="182"/>
    </location>
</feature>
<protein>
    <recommendedName>
        <fullName evidence="7">Major facilitator superfamily (MFS) profile domain-containing protein</fullName>
    </recommendedName>
</protein>
<feature type="transmembrane region" description="Helical" evidence="6">
    <location>
        <begin position="541"/>
        <end position="563"/>
    </location>
</feature>
<feature type="transmembrane region" description="Helical" evidence="6">
    <location>
        <begin position="416"/>
        <end position="436"/>
    </location>
</feature>
<evidence type="ECO:0000259" key="7">
    <source>
        <dbReference type="PROSITE" id="PS50850"/>
    </source>
</evidence>
<proteinExistence type="predicted"/>
<evidence type="ECO:0000256" key="6">
    <source>
        <dbReference type="SAM" id="Phobius"/>
    </source>
</evidence>
<feature type="transmembrane region" description="Helical" evidence="6">
    <location>
        <begin position="247"/>
        <end position="266"/>
    </location>
</feature>
<feature type="domain" description="Major facilitator superfamily (MFS) profile" evidence="7">
    <location>
        <begin position="64"/>
        <end position="567"/>
    </location>
</feature>
<feature type="compositionally biased region" description="Acidic residues" evidence="5">
    <location>
        <begin position="309"/>
        <end position="325"/>
    </location>
</feature>
<feature type="transmembrane region" description="Helical" evidence="6">
    <location>
        <begin position="442"/>
        <end position="465"/>
    </location>
</feature>
<feature type="transmembrane region" description="Helical" evidence="6">
    <location>
        <begin position="136"/>
        <end position="155"/>
    </location>
</feature>
<dbReference type="InterPro" id="IPR036259">
    <property type="entry name" value="MFS_trans_sf"/>
</dbReference>
<dbReference type="HOGENOM" id="CLU_001265_46_14_1"/>
<dbReference type="InterPro" id="IPR020846">
    <property type="entry name" value="MFS_dom"/>
</dbReference>
<evidence type="ECO:0000313" key="9">
    <source>
        <dbReference type="Proteomes" id="UP000054321"/>
    </source>
</evidence>
<keyword evidence="2 6" id="KW-0812">Transmembrane</keyword>
<feature type="transmembrane region" description="Helical" evidence="6">
    <location>
        <begin position="472"/>
        <end position="492"/>
    </location>
</feature>
<dbReference type="Gene3D" id="1.20.1250.20">
    <property type="entry name" value="MFS general substrate transporter like domains"/>
    <property type="match status" value="2"/>
</dbReference>
<reference evidence="9" key="2">
    <citation type="submission" date="2015-01" db="EMBL/GenBank/DDBJ databases">
        <title>Evolutionary Origins and Diversification of the Mycorrhizal Mutualists.</title>
        <authorList>
            <consortium name="DOE Joint Genome Institute"/>
            <consortium name="Mycorrhizal Genomics Consortium"/>
            <person name="Kohler A."/>
            <person name="Kuo A."/>
            <person name="Nagy L.G."/>
            <person name="Floudas D."/>
            <person name="Copeland A."/>
            <person name="Barry K.W."/>
            <person name="Cichocki N."/>
            <person name="Veneault-Fourrey C."/>
            <person name="LaButti K."/>
            <person name="Lindquist E.A."/>
            <person name="Lipzen A."/>
            <person name="Lundell T."/>
            <person name="Morin E."/>
            <person name="Murat C."/>
            <person name="Riley R."/>
            <person name="Ohm R."/>
            <person name="Sun H."/>
            <person name="Tunlid A."/>
            <person name="Henrissat B."/>
            <person name="Grigoriev I.V."/>
            <person name="Hibbett D.S."/>
            <person name="Martin F."/>
        </authorList>
    </citation>
    <scope>NUCLEOTIDE SEQUENCE [LARGE SCALE GENOMIC DNA]</scope>
    <source>
        <strain evidence="9">Zn</strain>
    </source>
</reference>
<dbReference type="PANTHER" id="PTHR24064">
    <property type="entry name" value="SOLUTE CARRIER FAMILY 22 MEMBER"/>
    <property type="match status" value="1"/>
</dbReference>
<evidence type="ECO:0000256" key="3">
    <source>
        <dbReference type="ARBA" id="ARBA00022989"/>
    </source>
</evidence>
<organism evidence="8 9">
    <name type="scientific">Oidiodendron maius (strain Zn)</name>
    <dbReference type="NCBI Taxonomy" id="913774"/>
    <lineage>
        <taxon>Eukaryota</taxon>
        <taxon>Fungi</taxon>
        <taxon>Dikarya</taxon>
        <taxon>Ascomycota</taxon>
        <taxon>Pezizomycotina</taxon>
        <taxon>Leotiomycetes</taxon>
        <taxon>Leotiomycetes incertae sedis</taxon>
        <taxon>Myxotrichaceae</taxon>
        <taxon>Oidiodendron</taxon>
    </lineage>
</organism>
<keyword evidence="3 6" id="KW-1133">Transmembrane helix</keyword>
<keyword evidence="4 6" id="KW-0472">Membrane</keyword>
<evidence type="ECO:0000256" key="2">
    <source>
        <dbReference type="ARBA" id="ARBA00022692"/>
    </source>
</evidence>
<dbReference type="AlphaFoldDB" id="A0A0C3GYC9"/>
<gene>
    <name evidence="8" type="ORF">OIDMADRAFT_183589</name>
</gene>
<feature type="region of interest" description="Disordered" evidence="5">
    <location>
        <begin position="306"/>
        <end position="334"/>
    </location>
</feature>
<sequence>MATEGGKETEGKPKTPGIFGIFVRNIRKNFWIDPSTVIENDNSNAMNRKRVYKTIDRHGFDYRVWVVASSGFFTDSYNLFAANVIIVMLDYIYWPDARSSNQELKINVPTLLGSLIGMLIFGVLSDVYGRRKLYGLELIVVIVGTLGIVEASTGYDGSMDIMGWLIFWRFLMGIGIGAEYPLSAVLTAEFAPRKSRAQMMAAVFLMQSLGQLTAALVGFFALLGLGAKHALIDLAVEDETSKRWVDTIWRTVIGVGAFPAFVAIIFRLTIPESPRFTLDVDNDNERALEDIKEHWLGHGYTELSLQHDGEDEEEEEEEEELEDAAGQEKKDEKPRPFSRKDLYDYFVAKGSWRFLAATSTCWFVLDFAFYGLGINNPRQIARVWSSVQPDPTIPDWQAILPDENIYHVLKSDVTQYIYTVSIGSVIGSLVLIQFINYYPRKAILIVCFMVLSVLFFLIGGTLFAVEYKQQHALTIVLYALCQFFFNLGPNALTFTISAEIFPTRYRGTCHGISAASGKLVSIAVQLLLARHDVSQWEPVHLGVILIIFGVFMALGSLIAWVWLPDVQYPRESTKTSGAPEDGSAVPAIDAREAANHAGTGIMEGEQDIAEERGESSATAAVGGGGGGGGGDMRSVGSADKTEEEKESWLKKYIVPSKPLEELAEGWQAMVDQGQVLSLRRNLGIYNATLPFVKMLQKWFVRKKKEEEPMLNFNWGQGNFSSLPEGGNGGPA</sequence>
<dbReference type="STRING" id="913774.A0A0C3GYC9"/>
<dbReference type="InParanoid" id="A0A0C3GYC9"/>
<reference evidence="8 9" key="1">
    <citation type="submission" date="2014-04" db="EMBL/GenBank/DDBJ databases">
        <authorList>
            <consortium name="DOE Joint Genome Institute"/>
            <person name="Kuo A."/>
            <person name="Martino E."/>
            <person name="Perotto S."/>
            <person name="Kohler A."/>
            <person name="Nagy L.G."/>
            <person name="Floudas D."/>
            <person name="Copeland A."/>
            <person name="Barry K.W."/>
            <person name="Cichocki N."/>
            <person name="Veneault-Fourrey C."/>
            <person name="LaButti K."/>
            <person name="Lindquist E.A."/>
            <person name="Lipzen A."/>
            <person name="Lundell T."/>
            <person name="Morin E."/>
            <person name="Murat C."/>
            <person name="Sun H."/>
            <person name="Tunlid A."/>
            <person name="Henrissat B."/>
            <person name="Grigoriev I.V."/>
            <person name="Hibbett D.S."/>
            <person name="Martin F."/>
            <person name="Nordberg H.P."/>
            <person name="Cantor M.N."/>
            <person name="Hua S.X."/>
        </authorList>
    </citation>
    <scope>NUCLEOTIDE SEQUENCE [LARGE SCALE GENOMIC DNA]</scope>
    <source>
        <strain evidence="8 9">Zn</strain>
    </source>
</reference>
<comment type="subcellular location">
    <subcellularLocation>
        <location evidence="1">Membrane</location>
        <topology evidence="1">Multi-pass membrane protein</topology>
    </subcellularLocation>
</comment>
<evidence type="ECO:0000313" key="8">
    <source>
        <dbReference type="EMBL" id="KIM96189.1"/>
    </source>
</evidence>
<name>A0A0C3GYC9_OIDMZ</name>
<dbReference type="InterPro" id="IPR005828">
    <property type="entry name" value="MFS_sugar_transport-like"/>
</dbReference>